<proteinExistence type="predicted"/>
<evidence type="ECO:0000313" key="2">
    <source>
        <dbReference type="Proteomes" id="UP001152795"/>
    </source>
</evidence>
<organism evidence="1 2">
    <name type="scientific">Paramuricea clavata</name>
    <name type="common">Red gorgonian</name>
    <name type="synonym">Violescent sea-whip</name>
    <dbReference type="NCBI Taxonomy" id="317549"/>
    <lineage>
        <taxon>Eukaryota</taxon>
        <taxon>Metazoa</taxon>
        <taxon>Cnidaria</taxon>
        <taxon>Anthozoa</taxon>
        <taxon>Octocorallia</taxon>
        <taxon>Malacalcyonacea</taxon>
        <taxon>Plexauridae</taxon>
        <taxon>Paramuricea</taxon>
    </lineage>
</organism>
<dbReference type="EMBL" id="CACRXK020014860">
    <property type="protein sequence ID" value="CAB4027534.1"/>
    <property type="molecule type" value="Genomic_DNA"/>
</dbReference>
<sequence length="110" mass="12146">MADAGQEDGDKGLRTKKQSVIEIPAPAELDIPDDTHGKNGSLPSRSRRSVWFGNSFGPLGKYGKLKKTQFVMGASNLEGFAEHLFELFDVEQHGYVSIQELVGGLRLLWQ</sequence>
<protein>
    <submittedName>
        <fullName evidence="1">Uncharacterized protein</fullName>
    </submittedName>
</protein>
<reference evidence="1" key="1">
    <citation type="submission" date="2020-04" db="EMBL/GenBank/DDBJ databases">
        <authorList>
            <person name="Alioto T."/>
            <person name="Alioto T."/>
            <person name="Gomez Garrido J."/>
        </authorList>
    </citation>
    <scope>NUCLEOTIDE SEQUENCE</scope>
    <source>
        <strain evidence="1">A484AB</strain>
    </source>
</reference>
<name>A0A7D9JDF9_PARCT</name>
<dbReference type="AlphaFoldDB" id="A0A7D9JDF9"/>
<keyword evidence="2" id="KW-1185">Reference proteome</keyword>
<dbReference type="Proteomes" id="UP001152795">
    <property type="component" value="Unassembled WGS sequence"/>
</dbReference>
<gene>
    <name evidence="1" type="ORF">PACLA_8A021288</name>
</gene>
<comment type="caution">
    <text evidence="1">The sequence shown here is derived from an EMBL/GenBank/DDBJ whole genome shotgun (WGS) entry which is preliminary data.</text>
</comment>
<evidence type="ECO:0000313" key="1">
    <source>
        <dbReference type="EMBL" id="CAB4027534.1"/>
    </source>
</evidence>
<accession>A0A7D9JDF9</accession>